<dbReference type="RefSeq" id="WP_053936570.1">
    <property type="nucleotide sequence ID" value="NZ_LAQT01000002.1"/>
</dbReference>
<dbReference type="AlphaFoldDB" id="A0A0N0GQV4"/>
<dbReference type="EMBL" id="LAQT01000002">
    <property type="protein sequence ID" value="KPC54801.1"/>
    <property type="molecule type" value="Genomic_DNA"/>
</dbReference>
<protein>
    <submittedName>
        <fullName evidence="1">Uncharacterized protein</fullName>
    </submittedName>
</protein>
<comment type="caution">
    <text evidence="1">The sequence shown here is derived from an EMBL/GenBank/DDBJ whole genome shotgun (WGS) entry which is preliminary data.</text>
</comment>
<dbReference type="Proteomes" id="UP000037939">
    <property type="component" value="Unassembled WGS sequence"/>
</dbReference>
<name>A0A0N0GQV4_9NEIS</name>
<proteinExistence type="predicted"/>
<organism evidence="1 2">
    <name type="scientific">Amantichitinum ursilacus</name>
    <dbReference type="NCBI Taxonomy" id="857265"/>
    <lineage>
        <taxon>Bacteria</taxon>
        <taxon>Pseudomonadati</taxon>
        <taxon>Pseudomonadota</taxon>
        <taxon>Betaproteobacteria</taxon>
        <taxon>Neisseriales</taxon>
        <taxon>Chitinibacteraceae</taxon>
        <taxon>Amantichitinum</taxon>
    </lineage>
</organism>
<sequence>MKLQLSKCAEMVRERNQRDEDRGVALGLQEKLKRQGSARRALQERREMLESMAEHREEYLM</sequence>
<gene>
    <name evidence="1" type="ORF">WG78_04490</name>
</gene>
<evidence type="ECO:0000313" key="1">
    <source>
        <dbReference type="EMBL" id="KPC54801.1"/>
    </source>
</evidence>
<evidence type="ECO:0000313" key="2">
    <source>
        <dbReference type="Proteomes" id="UP000037939"/>
    </source>
</evidence>
<accession>A0A0N0GQV4</accession>
<reference evidence="1 2" key="1">
    <citation type="submission" date="2015-07" db="EMBL/GenBank/DDBJ databases">
        <title>Draft genome sequence of the Amantichitinum ursilacus IGB-41, a new chitin-degrading bacterium.</title>
        <authorList>
            <person name="Kirstahler P."/>
            <person name="Guenther M."/>
            <person name="Grumaz C."/>
            <person name="Rupp S."/>
            <person name="Zibek S."/>
            <person name="Sohn K."/>
        </authorList>
    </citation>
    <scope>NUCLEOTIDE SEQUENCE [LARGE SCALE GENOMIC DNA]</scope>
    <source>
        <strain evidence="1 2">IGB-41</strain>
    </source>
</reference>
<keyword evidence="2" id="KW-1185">Reference proteome</keyword>